<accession>A0ABD5RDF8</accession>
<dbReference type="Gene3D" id="1.10.10.10">
    <property type="entry name" value="Winged helix-like DNA-binding domain superfamily/Winged helix DNA-binding domain"/>
    <property type="match status" value="1"/>
</dbReference>
<evidence type="ECO:0000256" key="1">
    <source>
        <dbReference type="SAM" id="MobiDB-lite"/>
    </source>
</evidence>
<dbReference type="Pfam" id="PF19134">
    <property type="entry name" value="DUF5817"/>
    <property type="match status" value="1"/>
</dbReference>
<evidence type="ECO:0000313" key="4">
    <source>
        <dbReference type="EMBL" id="MFC5367852.1"/>
    </source>
</evidence>
<dbReference type="RefSeq" id="WP_227230097.1">
    <property type="nucleotide sequence ID" value="NZ_JAJCVJ010000002.1"/>
</dbReference>
<dbReference type="Gene3D" id="3.90.820.10">
    <property type="entry name" value="Structural Genomics, Unknown Function 30-nov-00 1gh9 Mol_id"/>
    <property type="match status" value="1"/>
</dbReference>
<dbReference type="InterPro" id="IPR036388">
    <property type="entry name" value="WH-like_DNA-bd_sf"/>
</dbReference>
<proteinExistence type="predicted"/>
<organism evidence="4 5">
    <name type="scientific">Salinirubrum litoreum</name>
    <dbReference type="NCBI Taxonomy" id="1126234"/>
    <lineage>
        <taxon>Archaea</taxon>
        <taxon>Methanobacteriati</taxon>
        <taxon>Methanobacteriota</taxon>
        <taxon>Stenosarchaea group</taxon>
        <taxon>Halobacteria</taxon>
        <taxon>Halobacteriales</taxon>
        <taxon>Haloferacaceae</taxon>
        <taxon>Salinirubrum</taxon>
    </lineage>
</organism>
<feature type="compositionally biased region" description="Basic and acidic residues" evidence="1">
    <location>
        <begin position="118"/>
        <end position="134"/>
    </location>
</feature>
<evidence type="ECO:0000313" key="5">
    <source>
        <dbReference type="Proteomes" id="UP001596201"/>
    </source>
</evidence>
<dbReference type="Pfam" id="PF22798">
    <property type="entry name" value="DUF5817_CT"/>
    <property type="match status" value="1"/>
</dbReference>
<reference evidence="4 5" key="1">
    <citation type="journal article" date="2019" name="Int. J. Syst. Evol. Microbiol.">
        <title>The Global Catalogue of Microorganisms (GCM) 10K type strain sequencing project: providing services to taxonomists for standard genome sequencing and annotation.</title>
        <authorList>
            <consortium name="The Broad Institute Genomics Platform"/>
            <consortium name="The Broad Institute Genome Sequencing Center for Infectious Disease"/>
            <person name="Wu L."/>
            <person name="Ma J."/>
        </authorList>
    </citation>
    <scope>NUCLEOTIDE SEQUENCE [LARGE SCALE GENOMIC DNA]</scope>
    <source>
        <strain evidence="4 5">CGMCC 1.12237</strain>
    </source>
</reference>
<sequence length="175" mass="19326">MYAVVGCTDCSNLWLLADPAEADSAQCSRCGKRHQTSKLRRFFESPDRDEARQARSALLADKQDAGDAFADLDSVAEMEWHLDDSGVSDDEYLDGSGLDADEVRRAGEGSTQSGGSQSRDEVVREALREQDHPTESAVVDYAEARGVPAERARDLLDKLTRRGEVSESRGRYRLL</sequence>
<comment type="caution">
    <text evidence="4">The sequence shown here is derived from an EMBL/GenBank/DDBJ whole genome shotgun (WGS) entry which is preliminary data.</text>
</comment>
<gene>
    <name evidence="4" type="ORF">ACFPJ5_13015</name>
</gene>
<feature type="region of interest" description="Disordered" evidence="1">
    <location>
        <begin position="85"/>
        <end position="143"/>
    </location>
</feature>
<dbReference type="InterPro" id="IPR043855">
    <property type="entry name" value="DUF5817"/>
</dbReference>
<dbReference type="EMBL" id="JBHSKX010000002">
    <property type="protein sequence ID" value="MFC5367852.1"/>
    <property type="molecule type" value="Genomic_DNA"/>
</dbReference>
<feature type="compositionally biased region" description="Low complexity" evidence="1">
    <location>
        <begin position="108"/>
        <end position="117"/>
    </location>
</feature>
<dbReference type="AlphaFoldDB" id="A0ABD5RDF8"/>
<keyword evidence="5" id="KW-1185">Reference proteome</keyword>
<feature type="domain" description="DUF5817" evidence="3">
    <location>
        <begin position="121"/>
        <end position="174"/>
    </location>
</feature>
<evidence type="ECO:0000259" key="2">
    <source>
        <dbReference type="Pfam" id="PF19134"/>
    </source>
</evidence>
<dbReference type="InterPro" id="IPR053849">
    <property type="entry name" value="DUF5817_C"/>
</dbReference>
<evidence type="ECO:0000259" key="3">
    <source>
        <dbReference type="Pfam" id="PF22798"/>
    </source>
</evidence>
<dbReference type="Proteomes" id="UP001596201">
    <property type="component" value="Unassembled WGS sequence"/>
</dbReference>
<name>A0ABD5RDF8_9EURY</name>
<protein>
    <submittedName>
        <fullName evidence="4">DUF5817 domain-containing protein</fullName>
    </submittedName>
</protein>
<feature type="domain" description="DUF5817" evidence="2">
    <location>
        <begin position="2"/>
        <end position="60"/>
    </location>
</feature>